<keyword evidence="6" id="KW-0472">Membrane</keyword>
<keyword evidence="7" id="KW-0927">Auxin signaling pathway</keyword>
<dbReference type="GO" id="GO:0009734">
    <property type="term" value="P:auxin-activated signaling pathway"/>
    <property type="evidence" value="ECO:0007669"/>
    <property type="project" value="UniProtKB-KW"/>
</dbReference>
<keyword evidence="5" id="KW-1003">Cell membrane</keyword>
<comment type="subcellular location">
    <subcellularLocation>
        <location evidence="2">Cell membrane</location>
    </subcellularLocation>
</comment>
<keyword evidence="4" id="KW-0813">Transport</keyword>
<comment type="caution">
    <text evidence="9">The sequence shown here is derived from an EMBL/GenBank/DDBJ whole genome shotgun (WGS) entry which is preliminary data.</text>
</comment>
<gene>
    <name evidence="9" type="ORF">F3Y22_tig00111234pilonHSYRG00197</name>
</gene>
<evidence type="ECO:0000256" key="7">
    <source>
        <dbReference type="ARBA" id="ARBA00023294"/>
    </source>
</evidence>
<evidence type="ECO:0000256" key="5">
    <source>
        <dbReference type="ARBA" id="ARBA00022475"/>
    </source>
</evidence>
<evidence type="ECO:0000313" key="9">
    <source>
        <dbReference type="EMBL" id="KAE8682922.1"/>
    </source>
</evidence>
<dbReference type="GO" id="GO:0005886">
    <property type="term" value="C:plasma membrane"/>
    <property type="evidence" value="ECO:0007669"/>
    <property type="project" value="UniProtKB-SubCell"/>
</dbReference>
<keyword evidence="10" id="KW-1185">Reference proteome</keyword>
<evidence type="ECO:0000256" key="6">
    <source>
        <dbReference type="ARBA" id="ARBA00023136"/>
    </source>
</evidence>
<evidence type="ECO:0000313" key="10">
    <source>
        <dbReference type="Proteomes" id="UP000436088"/>
    </source>
</evidence>
<feature type="compositionally biased region" description="Low complexity" evidence="8">
    <location>
        <begin position="28"/>
        <end position="46"/>
    </location>
</feature>
<evidence type="ECO:0000256" key="2">
    <source>
        <dbReference type="ARBA" id="ARBA00004236"/>
    </source>
</evidence>
<name>A0A6A2YV82_HIBSY</name>
<evidence type="ECO:0000256" key="4">
    <source>
        <dbReference type="ARBA" id="ARBA00022448"/>
    </source>
</evidence>
<dbReference type="Proteomes" id="UP000436088">
    <property type="component" value="Unassembled WGS sequence"/>
</dbReference>
<comment type="function">
    <text evidence="1">Involved in auxin transport. Regulator of the auxin signaling pathway.</text>
</comment>
<proteinExistence type="inferred from homology"/>
<dbReference type="InterPro" id="IPR039621">
    <property type="entry name" value="BG1-like"/>
</dbReference>
<reference evidence="9" key="1">
    <citation type="submission" date="2019-09" db="EMBL/GenBank/DDBJ databases">
        <title>Draft genome information of white flower Hibiscus syriacus.</title>
        <authorList>
            <person name="Kim Y.-M."/>
        </authorList>
    </citation>
    <scope>NUCLEOTIDE SEQUENCE [LARGE SCALE GENOMIC DNA]</scope>
    <source>
        <strain evidence="9">YM2019G1</strain>
    </source>
</reference>
<sequence length="411" mass="46496">MEKASSLKRAIMIEKWIEKKSNYGSDVHFNSASSSSDSSNGGIFSSLKPATRMDDKNKQEKARQESGGGFSKTKLQALKIYGELKKVKQPISPAVVLFEQNTFFKRPCGHKRIYEEDPRLMLTSTAQKNLKFSSRNEEPKKKESAVGSKASGCLRSYQRKGIGKLDLRGFIEDYDNDDEDDALSCSSSDLFELDHLIGIGRYREELPVYETTRQEGSHKESQRPKCSINLWDTIVDFIAILSITSLPKEEKEKGNGENSERRKSKSSRKGWMTMKIDLEKAYDLLEWLFIEDTLQDLGPGISHLLYADDMLLFAEATREQGEVICDVLLQFGVLDLGKHLGVPLLHGRVKAASYQYLISMVTARLNEWKMRTLSFAGRVTLAKSVLAALPVYTMQSSFLPKRICKEIESWS</sequence>
<protein>
    <submittedName>
        <fullName evidence="9">BREVIS RADIX-like 4 isoform 1</fullName>
    </submittedName>
</protein>
<comment type="similarity">
    <text evidence="3">Belongs to the BIG GRAIN 1 (BG1) plant protein family.</text>
</comment>
<dbReference type="PANTHER" id="PTHR33541">
    <property type="entry name" value="PROTEIN BIG GRAIN 1-LIKE A-RELATED"/>
    <property type="match status" value="1"/>
</dbReference>
<dbReference type="EMBL" id="VEPZ02001277">
    <property type="protein sequence ID" value="KAE8682922.1"/>
    <property type="molecule type" value="Genomic_DNA"/>
</dbReference>
<dbReference type="AlphaFoldDB" id="A0A6A2YV82"/>
<feature type="compositionally biased region" description="Basic and acidic residues" evidence="8">
    <location>
        <begin position="51"/>
        <end position="64"/>
    </location>
</feature>
<evidence type="ECO:0000256" key="8">
    <source>
        <dbReference type="SAM" id="MobiDB-lite"/>
    </source>
</evidence>
<dbReference type="PANTHER" id="PTHR33541:SF31">
    <property type="entry name" value="PROTEIN BIG GRAIN 1-LIKE A"/>
    <property type="match status" value="1"/>
</dbReference>
<evidence type="ECO:0000256" key="3">
    <source>
        <dbReference type="ARBA" id="ARBA00010067"/>
    </source>
</evidence>
<evidence type="ECO:0000256" key="1">
    <source>
        <dbReference type="ARBA" id="ARBA00002281"/>
    </source>
</evidence>
<feature type="region of interest" description="Disordered" evidence="8">
    <location>
        <begin position="28"/>
        <end position="69"/>
    </location>
</feature>
<organism evidence="9 10">
    <name type="scientific">Hibiscus syriacus</name>
    <name type="common">Rose of Sharon</name>
    <dbReference type="NCBI Taxonomy" id="106335"/>
    <lineage>
        <taxon>Eukaryota</taxon>
        <taxon>Viridiplantae</taxon>
        <taxon>Streptophyta</taxon>
        <taxon>Embryophyta</taxon>
        <taxon>Tracheophyta</taxon>
        <taxon>Spermatophyta</taxon>
        <taxon>Magnoliopsida</taxon>
        <taxon>eudicotyledons</taxon>
        <taxon>Gunneridae</taxon>
        <taxon>Pentapetalae</taxon>
        <taxon>rosids</taxon>
        <taxon>malvids</taxon>
        <taxon>Malvales</taxon>
        <taxon>Malvaceae</taxon>
        <taxon>Malvoideae</taxon>
        <taxon>Hibiscus</taxon>
    </lineage>
</organism>
<accession>A0A6A2YV82</accession>